<protein>
    <submittedName>
        <fullName evidence="2">YlxR family protein</fullName>
    </submittedName>
</protein>
<dbReference type="InterPro" id="IPR035931">
    <property type="entry name" value="YlxR-like_sf"/>
</dbReference>
<organism evidence="2 3">
    <name type="scientific">Candidatus Alectryocaccomicrobium excrementavium</name>
    <dbReference type="NCBI Taxonomy" id="2840668"/>
    <lineage>
        <taxon>Bacteria</taxon>
        <taxon>Bacillati</taxon>
        <taxon>Bacillota</taxon>
        <taxon>Clostridia</taxon>
        <taxon>Candidatus Alectryocaccomicrobium</taxon>
    </lineage>
</organism>
<evidence type="ECO:0000259" key="1">
    <source>
        <dbReference type="Pfam" id="PF04296"/>
    </source>
</evidence>
<accession>A0A9D1K754</accession>
<dbReference type="NCBIfam" id="NF047356">
    <property type="entry name" value="RNA_bind_RnpM"/>
    <property type="match status" value="1"/>
</dbReference>
<proteinExistence type="predicted"/>
<evidence type="ECO:0000313" key="2">
    <source>
        <dbReference type="EMBL" id="HIS93745.1"/>
    </source>
</evidence>
<evidence type="ECO:0000313" key="3">
    <source>
        <dbReference type="Proteomes" id="UP000824140"/>
    </source>
</evidence>
<feature type="domain" description="YlxR" evidence="1">
    <location>
        <begin position="11"/>
        <end position="84"/>
    </location>
</feature>
<dbReference type="EMBL" id="DVJN01000226">
    <property type="protein sequence ID" value="HIS93745.1"/>
    <property type="molecule type" value="Genomic_DNA"/>
</dbReference>
<name>A0A9D1K754_9FIRM</name>
<dbReference type="SUPFAM" id="SSF64376">
    <property type="entry name" value="YlxR-like"/>
    <property type="match status" value="1"/>
</dbReference>
<comment type="caution">
    <text evidence="2">The sequence shown here is derived from an EMBL/GenBank/DDBJ whole genome shotgun (WGS) entry which is preliminary data.</text>
</comment>
<reference evidence="2" key="2">
    <citation type="journal article" date="2021" name="PeerJ">
        <title>Extensive microbial diversity within the chicken gut microbiome revealed by metagenomics and culture.</title>
        <authorList>
            <person name="Gilroy R."/>
            <person name="Ravi A."/>
            <person name="Getino M."/>
            <person name="Pursley I."/>
            <person name="Horton D.L."/>
            <person name="Alikhan N.F."/>
            <person name="Baker D."/>
            <person name="Gharbi K."/>
            <person name="Hall N."/>
            <person name="Watson M."/>
            <person name="Adriaenssens E.M."/>
            <person name="Foster-Nyarko E."/>
            <person name="Jarju S."/>
            <person name="Secka A."/>
            <person name="Antonio M."/>
            <person name="Oren A."/>
            <person name="Chaudhuri R.R."/>
            <person name="La Ragione R."/>
            <person name="Hildebrand F."/>
            <person name="Pallen M.J."/>
        </authorList>
    </citation>
    <scope>NUCLEOTIDE SEQUENCE</scope>
    <source>
        <strain evidence="2">13766</strain>
    </source>
</reference>
<dbReference type="Gene3D" id="3.30.1230.10">
    <property type="entry name" value="YlxR-like"/>
    <property type="match status" value="1"/>
</dbReference>
<dbReference type="PANTHER" id="PTHR34215:SF1">
    <property type="entry name" value="YLXR DOMAIN-CONTAINING PROTEIN"/>
    <property type="match status" value="1"/>
</dbReference>
<dbReference type="Pfam" id="PF04296">
    <property type="entry name" value="YlxR"/>
    <property type="match status" value="1"/>
</dbReference>
<gene>
    <name evidence="2" type="ORF">IAA84_12085</name>
</gene>
<dbReference type="CDD" id="cd00279">
    <property type="entry name" value="YlxR"/>
    <property type="match status" value="1"/>
</dbReference>
<dbReference type="AlphaFoldDB" id="A0A9D1K754"/>
<sequence length="93" mass="10442">MGIKPKKVPMRMCLGCREMRPKAELRRIVKSPEGAIGIDLKGKAPGRGAYICLSEQCLKKARKSRALERALETSIEEEIYARLEAEIREQAGE</sequence>
<dbReference type="InterPro" id="IPR037465">
    <property type="entry name" value="YlxR"/>
</dbReference>
<reference evidence="2" key="1">
    <citation type="submission" date="2020-10" db="EMBL/GenBank/DDBJ databases">
        <authorList>
            <person name="Gilroy R."/>
        </authorList>
    </citation>
    <scope>NUCLEOTIDE SEQUENCE</scope>
    <source>
        <strain evidence="2">13766</strain>
    </source>
</reference>
<dbReference type="Proteomes" id="UP000824140">
    <property type="component" value="Unassembled WGS sequence"/>
</dbReference>
<dbReference type="InterPro" id="IPR007393">
    <property type="entry name" value="YlxR_dom"/>
</dbReference>
<dbReference type="PANTHER" id="PTHR34215">
    <property type="entry name" value="BLL0784 PROTEIN"/>
    <property type="match status" value="1"/>
</dbReference>